<name>A0A1E4SR65_9ASCO</name>
<dbReference type="InterPro" id="IPR003892">
    <property type="entry name" value="CUE"/>
</dbReference>
<dbReference type="Proteomes" id="UP000094285">
    <property type="component" value="Unassembled WGS sequence"/>
</dbReference>
<evidence type="ECO:0000313" key="4">
    <source>
        <dbReference type="EMBL" id="ODV82000.1"/>
    </source>
</evidence>
<feature type="region of interest" description="Disordered" evidence="2">
    <location>
        <begin position="450"/>
        <end position="499"/>
    </location>
</feature>
<evidence type="ECO:0000259" key="3">
    <source>
        <dbReference type="PROSITE" id="PS51140"/>
    </source>
</evidence>
<feature type="compositionally biased region" description="Basic residues" evidence="2">
    <location>
        <begin position="616"/>
        <end position="630"/>
    </location>
</feature>
<keyword evidence="5" id="KW-1185">Reference proteome</keyword>
<dbReference type="SMART" id="SM00546">
    <property type="entry name" value="CUE"/>
    <property type="match status" value="1"/>
</dbReference>
<organism evidence="4 5">
    <name type="scientific">Suhomyces tanzawaensis NRRL Y-17324</name>
    <dbReference type="NCBI Taxonomy" id="984487"/>
    <lineage>
        <taxon>Eukaryota</taxon>
        <taxon>Fungi</taxon>
        <taxon>Dikarya</taxon>
        <taxon>Ascomycota</taxon>
        <taxon>Saccharomycotina</taxon>
        <taxon>Pichiomycetes</taxon>
        <taxon>Debaryomycetaceae</taxon>
        <taxon>Suhomyces</taxon>
    </lineage>
</organism>
<evidence type="ECO:0000256" key="2">
    <source>
        <dbReference type="SAM" id="MobiDB-lite"/>
    </source>
</evidence>
<dbReference type="OrthoDB" id="5577209at2759"/>
<dbReference type="AlphaFoldDB" id="A0A1E4SR65"/>
<feature type="domain" description="CUE" evidence="3">
    <location>
        <begin position="319"/>
        <end position="362"/>
    </location>
</feature>
<dbReference type="GO" id="GO:0043130">
    <property type="term" value="F:ubiquitin binding"/>
    <property type="evidence" value="ECO:0007669"/>
    <property type="project" value="InterPro"/>
</dbReference>
<dbReference type="CDD" id="cd14373">
    <property type="entry name" value="CUE_Cue3p_like"/>
    <property type="match status" value="1"/>
</dbReference>
<dbReference type="RefSeq" id="XP_020067122.1">
    <property type="nucleotide sequence ID" value="XM_020207194.1"/>
</dbReference>
<dbReference type="PROSITE" id="PS51140">
    <property type="entry name" value="CUE"/>
    <property type="match status" value="1"/>
</dbReference>
<dbReference type="InterPro" id="IPR041808">
    <property type="entry name" value="Cue3_CUE"/>
</dbReference>
<sequence>MSSVEEEPSPFFPIPHYPPFKLRSSLIDKDPVIWVHLLEAYIKLFQYLLQPATLSVKSQQQHQMFLKVFLSETAEEKSKIFSLGAINPDIKTNTATLRNLVFLYIRNFSLIKSNLTGESVWNFVLIYVQQNSSVVRGLVDGTYKSKFNDNKKSGNISSITSVQKRLEAMITQGIFSNQDLTTLTYLLGQQMSAKAMKVSLDGDVKERNINKKSASSVGFAESFVSVPWIELLERLYAGGKSIHAETIKNIMIISLLSLSVSKLSKLTMELGVKDIRTMKLFPLFSMIIISDRFKELVPNLEERLPFLRQLSQGSQTNEVNQDHVNMLIDLFPSLTLGKATKVLRDHNGDVEGITNMLLENPDFVDSIEEEQLKPKKEPTFTIKGQKTTKTDRKANTPAPKRSVYDDDKISRLDFSESQVIQGKKQNTDVKPSSEDYKKKILTAALELMYEGDEDEPDDTYKDQQKTTGTAIEESSKKGGKSRMAVLEDGAPEPSPFQPDRIDTYLFSILKKNGTEALEKSLRDTPERQAYKEYTGYSDDQIERWLRVLLKSPYQFKVLEKEYYIPTRPSDSKTERPRLAPKAKRGNKPESKSGPSRTKSGETPLKQVAAKNEKNKASRANHNRKTGHNKKTRGDLIGMQGS</sequence>
<feature type="region of interest" description="Disordered" evidence="2">
    <location>
        <begin position="567"/>
        <end position="641"/>
    </location>
</feature>
<dbReference type="STRING" id="984487.A0A1E4SR65"/>
<dbReference type="Pfam" id="PF02845">
    <property type="entry name" value="CUE"/>
    <property type="match status" value="1"/>
</dbReference>
<keyword evidence="1" id="KW-0833">Ubl conjugation pathway</keyword>
<gene>
    <name evidence="4" type="ORF">CANTADRAFT_24697</name>
</gene>
<dbReference type="GeneID" id="30981331"/>
<proteinExistence type="predicted"/>
<reference evidence="5" key="1">
    <citation type="submission" date="2016-05" db="EMBL/GenBank/DDBJ databases">
        <title>Comparative genomics of biotechnologically important yeasts.</title>
        <authorList>
            <consortium name="DOE Joint Genome Institute"/>
            <person name="Riley R."/>
            <person name="Haridas S."/>
            <person name="Wolfe K.H."/>
            <person name="Lopes M.R."/>
            <person name="Hittinger C.T."/>
            <person name="Goker M."/>
            <person name="Salamov A."/>
            <person name="Wisecaver J."/>
            <person name="Long T.M."/>
            <person name="Aerts A.L."/>
            <person name="Barry K."/>
            <person name="Choi C."/>
            <person name="Clum A."/>
            <person name="Coughlan A.Y."/>
            <person name="Deshpande S."/>
            <person name="Douglass A.P."/>
            <person name="Hanson S.J."/>
            <person name="Klenk H.-P."/>
            <person name="Labutti K."/>
            <person name="Lapidus A."/>
            <person name="Lindquist E."/>
            <person name="Lipzen A."/>
            <person name="Meier-Kolthoff J.P."/>
            <person name="Ohm R.A."/>
            <person name="Otillar R.P."/>
            <person name="Pangilinan J."/>
            <person name="Peng Y."/>
            <person name="Rokas A."/>
            <person name="Rosa C.A."/>
            <person name="Scheuner C."/>
            <person name="Sibirny A.A."/>
            <person name="Slot J.C."/>
            <person name="Stielow J.B."/>
            <person name="Sun H."/>
            <person name="Kurtzman C.P."/>
            <person name="Blackwell M."/>
            <person name="Grigoriev I.V."/>
            <person name="Jeffries T.W."/>
        </authorList>
    </citation>
    <scope>NUCLEOTIDE SEQUENCE [LARGE SCALE GENOMIC DNA]</scope>
    <source>
        <strain evidence="5">NRRL Y-17324</strain>
    </source>
</reference>
<accession>A0A1E4SR65</accession>
<feature type="region of interest" description="Disordered" evidence="2">
    <location>
        <begin position="370"/>
        <end position="405"/>
    </location>
</feature>
<protein>
    <recommendedName>
        <fullName evidence="3">CUE domain-containing protein</fullName>
    </recommendedName>
</protein>
<evidence type="ECO:0000313" key="5">
    <source>
        <dbReference type="Proteomes" id="UP000094285"/>
    </source>
</evidence>
<evidence type="ECO:0000256" key="1">
    <source>
        <dbReference type="ARBA" id="ARBA00022786"/>
    </source>
</evidence>
<dbReference type="EMBL" id="KV453909">
    <property type="protein sequence ID" value="ODV82000.1"/>
    <property type="molecule type" value="Genomic_DNA"/>
</dbReference>